<dbReference type="AlphaFoldDB" id="A0A1I1EWI3"/>
<keyword evidence="3" id="KW-1185">Reference proteome</keyword>
<accession>A0A1I1EWI3</accession>
<dbReference type="EMBL" id="FOKW01000003">
    <property type="protein sequence ID" value="SFB91549.1"/>
    <property type="molecule type" value="Genomic_DNA"/>
</dbReference>
<evidence type="ECO:0000313" key="3">
    <source>
        <dbReference type="Proteomes" id="UP000199161"/>
    </source>
</evidence>
<feature type="compositionally biased region" description="Basic and acidic residues" evidence="1">
    <location>
        <begin position="296"/>
        <end position="305"/>
    </location>
</feature>
<evidence type="ECO:0000313" key="2">
    <source>
        <dbReference type="EMBL" id="SFB91549.1"/>
    </source>
</evidence>
<dbReference type="Proteomes" id="UP000199161">
    <property type="component" value="Unassembled WGS sequence"/>
</dbReference>
<evidence type="ECO:0000256" key="1">
    <source>
        <dbReference type="SAM" id="MobiDB-lite"/>
    </source>
</evidence>
<sequence length="305" mass="33758">MTMASIQTKTINGAGPYAYRVTYEGGSHHWEYLGKAGEVDIGNIDDEPAADPEPVDVGNLTVDDMPPAPCDIPPFEDLSVDELVTLSQLMAESDRDEWDDEHELLERAIHERIRETVNVDDLEPAVRHYVDRMDPDRELSLRASRADVSLAPDEALRGVATDPEIRPGDIERWDEDEELLAEDLARAIDRDALEDRISDAEEAGVLEPDPQGERPTDAEEPTLVDDRDRQGQLDVGDAAARTVGREGQSTQGASERFADDRDARAVSDEPEYQDAKLTPETDEIDGQQSLSGGEAAVEKDPEWQD</sequence>
<feature type="compositionally biased region" description="Basic and acidic residues" evidence="1">
    <location>
        <begin position="256"/>
        <end position="279"/>
    </location>
</feature>
<reference evidence="3" key="1">
    <citation type="submission" date="2016-10" db="EMBL/GenBank/DDBJ databases">
        <authorList>
            <person name="Varghese N."/>
            <person name="Submissions S."/>
        </authorList>
    </citation>
    <scope>NUCLEOTIDE SEQUENCE [LARGE SCALE GENOMIC DNA]</scope>
    <source>
        <strain evidence="3">DSM 13078</strain>
    </source>
</reference>
<protein>
    <submittedName>
        <fullName evidence="2">Uncharacterized protein</fullName>
    </submittedName>
</protein>
<name>A0A1I1EWI3_NATHA</name>
<feature type="region of interest" description="Disordered" evidence="1">
    <location>
        <begin position="196"/>
        <end position="305"/>
    </location>
</feature>
<gene>
    <name evidence="2" type="ORF">SAMN05444422_1039</name>
</gene>
<proteinExistence type="predicted"/>
<organism evidence="2 3">
    <name type="scientific">Natronobacterium haloterrestre</name>
    <name type="common">Halobiforma haloterrestris</name>
    <dbReference type="NCBI Taxonomy" id="148448"/>
    <lineage>
        <taxon>Archaea</taxon>
        <taxon>Methanobacteriati</taxon>
        <taxon>Methanobacteriota</taxon>
        <taxon>Stenosarchaea group</taxon>
        <taxon>Halobacteria</taxon>
        <taxon>Halobacteriales</taxon>
        <taxon>Natrialbaceae</taxon>
        <taxon>Natronobacterium</taxon>
    </lineage>
</organism>